<dbReference type="Gene3D" id="1.10.10.570">
    <property type="entry name" value="Winged helix' DNA-binding domain. Chain C. Domain 1"/>
    <property type="match status" value="1"/>
</dbReference>
<dbReference type="InterPro" id="IPR014041">
    <property type="entry name" value="ESCRT-II_cplx_Vps25-sub_N"/>
</dbReference>
<reference evidence="5" key="2">
    <citation type="submission" date="2020-11" db="EMBL/GenBank/DDBJ databases">
        <authorList>
            <person name="Cecchin M."/>
            <person name="Marcolungo L."/>
            <person name="Rossato M."/>
            <person name="Girolomoni L."/>
            <person name="Cosentino E."/>
            <person name="Cuine S."/>
            <person name="Li-Beisson Y."/>
            <person name="Delledonne M."/>
            <person name="Ballottari M."/>
        </authorList>
    </citation>
    <scope>NUCLEOTIDE SEQUENCE</scope>
    <source>
        <strain evidence="5">211/11P</strain>
        <tissue evidence="5">Whole cell</tissue>
    </source>
</reference>
<dbReference type="InterPro" id="IPR008570">
    <property type="entry name" value="ESCRT-II_cplx_Vps25-sub"/>
</dbReference>
<dbReference type="SUPFAM" id="SSF46785">
    <property type="entry name" value="Winged helix' DNA-binding domain"/>
    <property type="match status" value="2"/>
</dbReference>
<evidence type="ECO:0000256" key="4">
    <source>
        <dbReference type="ARBA" id="ARBA00030094"/>
    </source>
</evidence>
<evidence type="ECO:0000313" key="6">
    <source>
        <dbReference type="Proteomes" id="UP001055712"/>
    </source>
</evidence>
<comment type="caution">
    <text evidence="5">The sequence shown here is derived from an EMBL/GenBank/DDBJ whole genome shotgun (WGS) entry which is preliminary data.</text>
</comment>
<protein>
    <recommendedName>
        <fullName evidence="4">ESCRT-II complex subunit VPS25</fullName>
    </recommendedName>
</protein>
<evidence type="ECO:0000256" key="1">
    <source>
        <dbReference type="ARBA" id="ARBA00009674"/>
    </source>
</evidence>
<dbReference type="PANTHER" id="PTHR13149:SF0">
    <property type="entry name" value="VACUOLAR PROTEIN-SORTING-ASSOCIATED PROTEIN 25"/>
    <property type="match status" value="1"/>
</dbReference>
<keyword evidence="3" id="KW-0653">Protein transport</keyword>
<dbReference type="GO" id="GO:0005198">
    <property type="term" value="F:structural molecule activity"/>
    <property type="evidence" value="ECO:0007669"/>
    <property type="project" value="TreeGrafter"/>
</dbReference>
<dbReference type="Pfam" id="PF05871">
    <property type="entry name" value="ESCRT-II"/>
    <property type="match status" value="1"/>
</dbReference>
<dbReference type="InterPro" id="IPR036388">
    <property type="entry name" value="WH-like_DNA-bd_sf"/>
</dbReference>
<evidence type="ECO:0000256" key="2">
    <source>
        <dbReference type="ARBA" id="ARBA00022448"/>
    </source>
</evidence>
<reference evidence="5" key="1">
    <citation type="journal article" date="2019" name="Plant J.">
        <title>Chlorella vulgaris genome assembly and annotation reveals the molecular basis for metabolic acclimation to high light conditions.</title>
        <authorList>
            <person name="Cecchin M."/>
            <person name="Marcolungo L."/>
            <person name="Rossato M."/>
            <person name="Girolomoni L."/>
            <person name="Cosentino E."/>
            <person name="Cuine S."/>
            <person name="Li-Beisson Y."/>
            <person name="Delledonne M."/>
            <person name="Ballottari M."/>
        </authorList>
    </citation>
    <scope>NUCLEOTIDE SEQUENCE</scope>
    <source>
        <strain evidence="5">211/11P</strain>
    </source>
</reference>
<evidence type="ECO:0000313" key="5">
    <source>
        <dbReference type="EMBL" id="KAI3433715.1"/>
    </source>
</evidence>
<dbReference type="InterPro" id="IPR036390">
    <property type="entry name" value="WH_DNA-bd_sf"/>
</dbReference>
<name>A0A9D4YZI2_CHLVU</name>
<dbReference type="AlphaFoldDB" id="A0A9D4YZI2"/>
<dbReference type="EMBL" id="SIDB01000004">
    <property type="protein sequence ID" value="KAI3433715.1"/>
    <property type="molecule type" value="Genomic_DNA"/>
</dbReference>
<dbReference type="GO" id="GO:0016236">
    <property type="term" value="P:macroautophagy"/>
    <property type="evidence" value="ECO:0007669"/>
    <property type="project" value="UniProtKB-ARBA"/>
</dbReference>
<accession>A0A9D4YZI2</accession>
<dbReference type="Gene3D" id="1.10.10.10">
    <property type="entry name" value="Winged helix-like DNA-binding domain superfamily/Winged helix DNA-binding domain"/>
    <property type="match status" value="1"/>
</dbReference>
<dbReference type="OrthoDB" id="245150at2759"/>
<dbReference type="FunFam" id="1.10.10.10:FF:000141">
    <property type="entry name" value="vacuolar protein-sorting-associated protein 25"/>
    <property type="match status" value="1"/>
</dbReference>
<proteinExistence type="inferred from homology"/>
<keyword evidence="2" id="KW-0813">Transport</keyword>
<keyword evidence="6" id="KW-1185">Reference proteome</keyword>
<organism evidence="5 6">
    <name type="scientific">Chlorella vulgaris</name>
    <name type="common">Green alga</name>
    <dbReference type="NCBI Taxonomy" id="3077"/>
    <lineage>
        <taxon>Eukaryota</taxon>
        <taxon>Viridiplantae</taxon>
        <taxon>Chlorophyta</taxon>
        <taxon>core chlorophytes</taxon>
        <taxon>Trebouxiophyceae</taxon>
        <taxon>Chlorellales</taxon>
        <taxon>Chlorellaceae</taxon>
        <taxon>Chlorella clade</taxon>
        <taxon>Chlorella</taxon>
    </lineage>
</organism>
<dbReference type="PANTHER" id="PTHR13149">
    <property type="entry name" value="VACUOLAR PROTEIN SORTING-ASSOCIATED PROTEIN VPS25"/>
    <property type="match status" value="1"/>
</dbReference>
<sequence>MAMAAAAAAQGGDFVFPIFYNFPPMYTLQPVKESQQKQRLLWKDLILRYCKHHRIHVVFAAEADDFPLFHNKAINRRLSREVKVLLLDDLVRQGSAVWLDKGQRSALVMWRSIKEWADVIYTWARGCGFEDTVVTVEELQTGVYVAGTEMEGLHREVLVRAVKLLEQQGKAKLFKGEAGDDEGIKFFTAA</sequence>
<dbReference type="GO" id="GO:0043328">
    <property type="term" value="P:protein transport to vacuole involved in ubiquitin-dependent protein catabolic process via the multivesicular body sorting pathway"/>
    <property type="evidence" value="ECO:0007669"/>
    <property type="project" value="TreeGrafter"/>
</dbReference>
<comment type="similarity">
    <text evidence="1">Belongs to the VPS25 family.</text>
</comment>
<evidence type="ECO:0000256" key="3">
    <source>
        <dbReference type="ARBA" id="ARBA00022927"/>
    </source>
</evidence>
<dbReference type="GO" id="GO:0042803">
    <property type="term" value="F:protein homodimerization activity"/>
    <property type="evidence" value="ECO:0007669"/>
    <property type="project" value="TreeGrafter"/>
</dbReference>
<dbReference type="GO" id="GO:0000814">
    <property type="term" value="C:ESCRT II complex"/>
    <property type="evidence" value="ECO:0007669"/>
    <property type="project" value="InterPro"/>
</dbReference>
<gene>
    <name evidence="5" type="ORF">D9Q98_003523</name>
</gene>
<dbReference type="Proteomes" id="UP001055712">
    <property type="component" value="Unassembled WGS sequence"/>
</dbReference>